<organism evidence="1 2">
    <name type="scientific">Naganishia friedmannii</name>
    <dbReference type="NCBI Taxonomy" id="89922"/>
    <lineage>
        <taxon>Eukaryota</taxon>
        <taxon>Fungi</taxon>
        <taxon>Dikarya</taxon>
        <taxon>Basidiomycota</taxon>
        <taxon>Agaricomycotina</taxon>
        <taxon>Tremellomycetes</taxon>
        <taxon>Filobasidiales</taxon>
        <taxon>Filobasidiaceae</taxon>
        <taxon>Naganishia</taxon>
    </lineage>
</organism>
<gene>
    <name evidence="1" type="ORF">QFC21_000899</name>
</gene>
<evidence type="ECO:0000313" key="1">
    <source>
        <dbReference type="EMBL" id="KAJ9107446.1"/>
    </source>
</evidence>
<dbReference type="EMBL" id="JASBWT010000002">
    <property type="protein sequence ID" value="KAJ9107446.1"/>
    <property type="molecule type" value="Genomic_DNA"/>
</dbReference>
<evidence type="ECO:0000313" key="2">
    <source>
        <dbReference type="Proteomes" id="UP001227268"/>
    </source>
</evidence>
<accession>A0ACC2W8S1</accession>
<protein>
    <submittedName>
        <fullName evidence="1">Uncharacterized protein</fullName>
    </submittedName>
</protein>
<proteinExistence type="predicted"/>
<sequence>MPGLAYDDSGILAAYFGLTFLTFILFPATFLFFRKAVVSDEASLAAKKECSCQACREKVKQIRKAETKSIFGVQFLFLSIGWSMFAALCYVIYNAPKISELSMYDPFEILGISSGSDEAFIKRHFKRISLKFHPDKIKLAPNQTKEDADAHFVELTKAYKALTDEVTRDNLAKYGNPDGVQQREETIAIPKWIVEGKNGILVLAAYGLGLGGVLPWLVGRWWFSQRGLTKDGALSSTAEIFFHDLTEDINLSGLLGLLASSVEVRELLAKKAGKSKKEKRARANQTDELEKALVEKANEVGLQERDLFSPIVSTGPARRANMLLWSHLLRYNNMPAEMLEERRQILLAIPTLIPSLLSISLAYHWLDTTRRIMDLYSRLVQAVPFGELPLAQLPGLSIKDAQQIAEKDLTLQSTGWQIRLLDNEEATQSVAQINDQAVRLAKELPVLKVAEAEFKVEDEDAINPGSMVNFTYKVYLESNAPSSTSSKGENGDVFAHAPRWPAHRQPHWWVMIADPNANRIIVPPQRITDIPVYSPAESDGDKTVAKPKTKTYKLQFQAPPMPGEMKVHAYFVSDSYLACSVDLPVILKVDTPVEVVQDDEDDISDPEEDTLAGQMAALKGQKVKRSAGNDDESSSEEEDDEEDDGDASSDTDGEAPTRRQVADDSSDSDSD</sequence>
<reference evidence="1" key="1">
    <citation type="submission" date="2023-04" db="EMBL/GenBank/DDBJ databases">
        <title>Draft Genome sequencing of Naganishia species isolated from polar environments using Oxford Nanopore Technology.</title>
        <authorList>
            <person name="Leo P."/>
            <person name="Venkateswaran K."/>
        </authorList>
    </citation>
    <scope>NUCLEOTIDE SEQUENCE</scope>
    <source>
        <strain evidence="1">MNA-CCFEE 5423</strain>
    </source>
</reference>
<keyword evidence="2" id="KW-1185">Reference proteome</keyword>
<name>A0ACC2W8S1_9TREE</name>
<dbReference type="Proteomes" id="UP001227268">
    <property type="component" value="Unassembled WGS sequence"/>
</dbReference>
<comment type="caution">
    <text evidence="1">The sequence shown here is derived from an EMBL/GenBank/DDBJ whole genome shotgun (WGS) entry which is preliminary data.</text>
</comment>